<feature type="compositionally biased region" description="Low complexity" evidence="1">
    <location>
        <begin position="100"/>
        <end position="115"/>
    </location>
</feature>
<feature type="compositionally biased region" description="Basic and acidic residues" evidence="1">
    <location>
        <begin position="420"/>
        <end position="432"/>
    </location>
</feature>
<accession>A0A5E4N562</accession>
<feature type="region of interest" description="Disordered" evidence="1">
    <location>
        <begin position="374"/>
        <end position="394"/>
    </location>
</feature>
<sequence>MSVTTADCELLGRGPVQGTADSDSLAALVRQLCKQQQRGRLPGRRCAVACSRDAGLEIVPYQRKRPDDEGFESDEDLASLGSYEDPNKRKIGTLLAASAAGTGAGSDSANSSGVSEDSDDADAASLKEQDGVTAGPAVATAATDPPGGGGSDGRETYGLADVAFCHTDAAALPGIAVWVIKTRRASVAGLEAIVVRSRDNKLQDVCRAYQEHSRRLKLEPKLWASQANGAGASQRRKAGGGNVILTATPEVNRYNLVQRTDTDGVTHIEVTAGPVVATSADNACSSPDSRRAISRDGPPSSIISISTPESPRAKIRASGEDEDGGSVGDEPPPQRPERRKYKAKSEGGDSGGGDDFRRQQKVVRGQFIRVNVNHSAVLPPTSPPSDRKFTARREQPVVCKPTSGALSAASVPDRLWSTADYDRPDGRYEEHRRSSRSSSRTRSRSSGPSRRQLPLQLAPVVQPPASLSSVGASHPPPVAFSRYPNVVEQQQSSFGNRFFGKLREITSGNQSPPPQQDLQPVTFRRRNSVGESAAPNFYQYFSHNHHLHQQQYQQQLQYLQQHQHNRQQVKNGGNLKSVIKKNNKSQPYQHAYDEPKKVTFSAYATVQVVD</sequence>
<gene>
    <name evidence="2" type="ORF">CINCED_3A012170</name>
</gene>
<reference evidence="2 3" key="1">
    <citation type="submission" date="2019-08" db="EMBL/GenBank/DDBJ databases">
        <authorList>
            <person name="Alioto T."/>
            <person name="Alioto T."/>
            <person name="Gomez Garrido J."/>
        </authorList>
    </citation>
    <scope>NUCLEOTIDE SEQUENCE [LARGE SCALE GENOMIC DNA]</scope>
</reference>
<dbReference type="EMBL" id="CABPRJ010001453">
    <property type="protein sequence ID" value="VVC37727.1"/>
    <property type="molecule type" value="Genomic_DNA"/>
</dbReference>
<feature type="compositionally biased region" description="Low complexity" evidence="1">
    <location>
        <begin position="444"/>
        <end position="456"/>
    </location>
</feature>
<feature type="compositionally biased region" description="Basic residues" evidence="1">
    <location>
        <begin position="433"/>
        <end position="443"/>
    </location>
</feature>
<evidence type="ECO:0000256" key="1">
    <source>
        <dbReference type="SAM" id="MobiDB-lite"/>
    </source>
</evidence>
<name>A0A5E4N562_9HEMI</name>
<evidence type="ECO:0000313" key="2">
    <source>
        <dbReference type="EMBL" id="VVC37727.1"/>
    </source>
</evidence>
<feature type="compositionally biased region" description="Basic and acidic residues" evidence="1">
    <location>
        <begin position="385"/>
        <end position="394"/>
    </location>
</feature>
<proteinExistence type="predicted"/>
<dbReference type="OrthoDB" id="8195288at2759"/>
<feature type="compositionally biased region" description="Low complexity" evidence="1">
    <location>
        <begin position="131"/>
        <end position="145"/>
    </location>
</feature>
<organism evidence="2 3">
    <name type="scientific">Cinara cedri</name>
    <dbReference type="NCBI Taxonomy" id="506608"/>
    <lineage>
        <taxon>Eukaryota</taxon>
        <taxon>Metazoa</taxon>
        <taxon>Ecdysozoa</taxon>
        <taxon>Arthropoda</taxon>
        <taxon>Hexapoda</taxon>
        <taxon>Insecta</taxon>
        <taxon>Pterygota</taxon>
        <taxon>Neoptera</taxon>
        <taxon>Paraneoptera</taxon>
        <taxon>Hemiptera</taxon>
        <taxon>Sternorrhyncha</taxon>
        <taxon>Aphidomorpha</taxon>
        <taxon>Aphidoidea</taxon>
        <taxon>Aphididae</taxon>
        <taxon>Lachninae</taxon>
        <taxon>Cinara</taxon>
    </lineage>
</organism>
<evidence type="ECO:0000313" key="3">
    <source>
        <dbReference type="Proteomes" id="UP000325440"/>
    </source>
</evidence>
<feature type="region of interest" description="Disordered" evidence="1">
    <location>
        <begin position="61"/>
        <end position="85"/>
    </location>
</feature>
<feature type="region of interest" description="Disordered" evidence="1">
    <location>
        <begin position="100"/>
        <end position="154"/>
    </location>
</feature>
<feature type="region of interest" description="Disordered" evidence="1">
    <location>
        <begin position="279"/>
        <end position="358"/>
    </location>
</feature>
<keyword evidence="3" id="KW-1185">Reference proteome</keyword>
<feature type="region of interest" description="Disordered" evidence="1">
    <location>
        <begin position="417"/>
        <end position="456"/>
    </location>
</feature>
<protein>
    <submittedName>
        <fullName evidence="2">Uncharacterized protein</fullName>
    </submittedName>
</protein>
<dbReference type="Proteomes" id="UP000325440">
    <property type="component" value="Unassembled WGS sequence"/>
</dbReference>
<feature type="compositionally biased region" description="Low complexity" evidence="1">
    <location>
        <begin position="295"/>
        <end position="310"/>
    </location>
</feature>
<dbReference type="AlphaFoldDB" id="A0A5E4N562"/>